<feature type="domain" description="5-hmdU DNA kinase helical" evidence="1">
    <location>
        <begin position="15"/>
        <end position="290"/>
    </location>
</feature>
<comment type="caution">
    <text evidence="2">The sequence shown here is derived from an EMBL/GenBank/DDBJ whole genome shotgun (WGS) entry which is preliminary data.</text>
</comment>
<evidence type="ECO:0000313" key="3">
    <source>
        <dbReference type="Proteomes" id="UP001553715"/>
    </source>
</evidence>
<gene>
    <name evidence="2" type="ORF">AB0301_05125</name>
</gene>
<evidence type="ECO:0000259" key="1">
    <source>
        <dbReference type="Pfam" id="PF18723"/>
    </source>
</evidence>
<dbReference type="InterPro" id="IPR040684">
    <property type="entry name" value="HMUDK_hel"/>
</dbReference>
<organism evidence="2 3">
    <name type="scientific">Microbacterium profundi</name>
    <dbReference type="NCBI Taxonomy" id="450380"/>
    <lineage>
        <taxon>Bacteria</taxon>
        <taxon>Bacillati</taxon>
        <taxon>Actinomycetota</taxon>
        <taxon>Actinomycetes</taxon>
        <taxon>Micrococcales</taxon>
        <taxon>Microbacteriaceae</taxon>
        <taxon>Microbacterium</taxon>
    </lineage>
</organism>
<sequence length="332" mass="37681">MDRTRVGTRSLTTSSVFASYWYFAAERQRVYHRRLSEPFGPWTEDPVLATFRFTNAYRAADRVSQDLIRVQYSGSQSPRDLVLRTLLFRLFNKPSTWATLEAKFGEIGADSFDVRAYAAALDEAFDRGERIYSAAYILPPPPFGASRKHRNHLLLIEHMMGSGVVDEVGGAGSLREVFDVISSYPSLGPFLAYQLTIDLNYSSMLAFDENDFVVPGPGARSGIAKCFPGSPTDSAADIIRWMVDHQDEQFERFDLDFQDLFGRRLTLIDCQNLFCETDKYARVMHPTIQGVGNRTRIKQQFSPLSMPQRPFFPPKWRINGALPAERETFALA</sequence>
<dbReference type="EMBL" id="JBFBMH010000004">
    <property type="protein sequence ID" value="MEW1974453.1"/>
    <property type="molecule type" value="Genomic_DNA"/>
</dbReference>
<keyword evidence="2" id="KW-0808">Transferase</keyword>
<reference evidence="2 3" key="1">
    <citation type="submission" date="2024-06" db="EMBL/GenBank/DDBJ databases">
        <title>The Natural Products Discovery Center: Release of the First 8490 Sequenced Strains for Exploring Actinobacteria Biosynthetic Diversity.</title>
        <authorList>
            <person name="Kalkreuter E."/>
            <person name="Kautsar S.A."/>
            <person name="Yang D."/>
            <person name="Bader C.D."/>
            <person name="Teijaro C.N."/>
            <person name="Fluegel L."/>
            <person name="Davis C.M."/>
            <person name="Simpson J.R."/>
            <person name="Lauterbach L."/>
            <person name="Steele A.D."/>
            <person name="Gui C."/>
            <person name="Meng S."/>
            <person name="Li G."/>
            <person name="Viehrig K."/>
            <person name="Ye F."/>
            <person name="Su P."/>
            <person name="Kiefer A.F."/>
            <person name="Nichols A."/>
            <person name="Cepeda A.J."/>
            <person name="Yan W."/>
            <person name="Fan B."/>
            <person name="Jiang Y."/>
            <person name="Adhikari A."/>
            <person name="Zheng C.-J."/>
            <person name="Schuster L."/>
            <person name="Cowan T.M."/>
            <person name="Smanski M.J."/>
            <person name="Chevrette M.G."/>
            <person name="De Carvalho L.P.S."/>
            <person name="Shen B."/>
        </authorList>
    </citation>
    <scope>NUCLEOTIDE SEQUENCE [LARGE SCALE GENOMIC DNA]</scope>
    <source>
        <strain evidence="2 3">NPDC077434</strain>
    </source>
</reference>
<keyword evidence="3" id="KW-1185">Reference proteome</keyword>
<name>A0ABV3LEV2_9MICO</name>
<dbReference type="Pfam" id="PF18723">
    <property type="entry name" value="HMUDK_hel"/>
    <property type="match status" value="1"/>
</dbReference>
<dbReference type="GO" id="GO:0016301">
    <property type="term" value="F:kinase activity"/>
    <property type="evidence" value="ECO:0007669"/>
    <property type="project" value="UniProtKB-KW"/>
</dbReference>
<dbReference type="Proteomes" id="UP001553715">
    <property type="component" value="Unassembled WGS sequence"/>
</dbReference>
<dbReference type="RefSeq" id="WP_366232630.1">
    <property type="nucleotide sequence ID" value="NZ_JBFBMH010000004.1"/>
</dbReference>
<proteinExistence type="predicted"/>
<evidence type="ECO:0000313" key="2">
    <source>
        <dbReference type="EMBL" id="MEW1974453.1"/>
    </source>
</evidence>
<accession>A0ABV3LEV2</accession>
<protein>
    <submittedName>
        <fullName evidence="2">Nucleotide kinase domain-containing protein</fullName>
    </submittedName>
</protein>
<keyword evidence="2" id="KW-0418">Kinase</keyword>